<evidence type="ECO:0000313" key="2">
    <source>
        <dbReference type="Proteomes" id="UP001194468"/>
    </source>
</evidence>
<keyword evidence="2" id="KW-1185">Reference proteome</keyword>
<dbReference type="AlphaFoldDB" id="A0AAD4BC17"/>
<protein>
    <submittedName>
        <fullName evidence="1">Uncharacterized protein</fullName>
    </submittedName>
</protein>
<reference evidence="1" key="2">
    <citation type="journal article" date="2020" name="Nat. Commun.">
        <title>Large-scale genome sequencing of mycorrhizal fungi provides insights into the early evolution of symbiotic traits.</title>
        <authorList>
            <person name="Miyauchi S."/>
            <person name="Kiss E."/>
            <person name="Kuo A."/>
            <person name="Drula E."/>
            <person name="Kohler A."/>
            <person name="Sanchez-Garcia M."/>
            <person name="Morin E."/>
            <person name="Andreopoulos B."/>
            <person name="Barry K.W."/>
            <person name="Bonito G."/>
            <person name="Buee M."/>
            <person name="Carver A."/>
            <person name="Chen C."/>
            <person name="Cichocki N."/>
            <person name="Clum A."/>
            <person name="Culley D."/>
            <person name="Crous P.W."/>
            <person name="Fauchery L."/>
            <person name="Girlanda M."/>
            <person name="Hayes R.D."/>
            <person name="Keri Z."/>
            <person name="LaButti K."/>
            <person name="Lipzen A."/>
            <person name="Lombard V."/>
            <person name="Magnuson J."/>
            <person name="Maillard F."/>
            <person name="Murat C."/>
            <person name="Nolan M."/>
            <person name="Ohm R.A."/>
            <person name="Pangilinan J."/>
            <person name="Pereira M.F."/>
            <person name="Perotto S."/>
            <person name="Peter M."/>
            <person name="Pfister S."/>
            <person name="Riley R."/>
            <person name="Sitrit Y."/>
            <person name="Stielow J.B."/>
            <person name="Szollosi G."/>
            <person name="Zifcakova L."/>
            <person name="Stursova M."/>
            <person name="Spatafora J.W."/>
            <person name="Tedersoo L."/>
            <person name="Vaario L.M."/>
            <person name="Yamada A."/>
            <person name="Yan M."/>
            <person name="Wang P."/>
            <person name="Xu J."/>
            <person name="Bruns T."/>
            <person name="Baldrian P."/>
            <person name="Vilgalys R."/>
            <person name="Dunand C."/>
            <person name="Henrissat B."/>
            <person name="Grigoriev I.V."/>
            <person name="Hibbett D."/>
            <person name="Nagy L.G."/>
            <person name="Martin F.M."/>
        </authorList>
    </citation>
    <scope>NUCLEOTIDE SEQUENCE</scope>
    <source>
        <strain evidence="1">BED1</strain>
    </source>
</reference>
<gene>
    <name evidence="1" type="ORF">L210DRAFT_3581592</name>
</gene>
<organism evidence="1 2">
    <name type="scientific">Boletus edulis BED1</name>
    <dbReference type="NCBI Taxonomy" id="1328754"/>
    <lineage>
        <taxon>Eukaryota</taxon>
        <taxon>Fungi</taxon>
        <taxon>Dikarya</taxon>
        <taxon>Basidiomycota</taxon>
        <taxon>Agaricomycotina</taxon>
        <taxon>Agaricomycetes</taxon>
        <taxon>Agaricomycetidae</taxon>
        <taxon>Boletales</taxon>
        <taxon>Boletineae</taxon>
        <taxon>Boletaceae</taxon>
        <taxon>Boletoideae</taxon>
        <taxon>Boletus</taxon>
    </lineage>
</organism>
<dbReference type="Proteomes" id="UP001194468">
    <property type="component" value="Unassembled WGS sequence"/>
</dbReference>
<name>A0AAD4BC17_BOLED</name>
<accession>A0AAD4BC17</accession>
<comment type="caution">
    <text evidence="1">The sequence shown here is derived from an EMBL/GenBank/DDBJ whole genome shotgun (WGS) entry which is preliminary data.</text>
</comment>
<proteinExistence type="predicted"/>
<sequence>MDDYFDFDHAKHVLNEYTKTRQSDKLVGPYLAYNKDSSVLKIWRASLPDNHDMSRMTYKDAETGDVMEAVLTVQGYILKKDLPPILSVPRKMNAARYLRQAVTLAGLGTSIFESAIETVRGAHTHLARNYSAGRVTPWNPERFRGQDILEISNRYLTSRYRQSPSPVVAFQRGVDPKNILARLASDQYDHLEENQVMYYKLNDECRKFEIYDPSIFRTGDFVEANFSIFAFPTDNENCGMRLVLRTLALLDGGQSTRAEIRRKAATHVEPNEQASGSVPIIRKRTYYNEDDSEAVSRSLKRMSTT</sequence>
<dbReference type="EMBL" id="WHUW01000238">
    <property type="protein sequence ID" value="KAF8416928.1"/>
    <property type="molecule type" value="Genomic_DNA"/>
</dbReference>
<evidence type="ECO:0000313" key="1">
    <source>
        <dbReference type="EMBL" id="KAF8416928.1"/>
    </source>
</evidence>
<reference evidence="1" key="1">
    <citation type="submission" date="2019-10" db="EMBL/GenBank/DDBJ databases">
        <authorList>
            <consortium name="DOE Joint Genome Institute"/>
            <person name="Kuo A."/>
            <person name="Miyauchi S."/>
            <person name="Kiss E."/>
            <person name="Drula E."/>
            <person name="Kohler A."/>
            <person name="Sanchez-Garcia M."/>
            <person name="Andreopoulos B."/>
            <person name="Barry K.W."/>
            <person name="Bonito G."/>
            <person name="Buee M."/>
            <person name="Carver A."/>
            <person name="Chen C."/>
            <person name="Cichocki N."/>
            <person name="Clum A."/>
            <person name="Culley D."/>
            <person name="Crous P.W."/>
            <person name="Fauchery L."/>
            <person name="Girlanda M."/>
            <person name="Hayes R."/>
            <person name="Keri Z."/>
            <person name="LaButti K."/>
            <person name="Lipzen A."/>
            <person name="Lombard V."/>
            <person name="Magnuson J."/>
            <person name="Maillard F."/>
            <person name="Morin E."/>
            <person name="Murat C."/>
            <person name="Nolan M."/>
            <person name="Ohm R."/>
            <person name="Pangilinan J."/>
            <person name="Pereira M."/>
            <person name="Perotto S."/>
            <person name="Peter M."/>
            <person name="Riley R."/>
            <person name="Sitrit Y."/>
            <person name="Stielow B."/>
            <person name="Szollosi G."/>
            <person name="Zifcakova L."/>
            <person name="Stursova M."/>
            <person name="Spatafora J.W."/>
            <person name="Tedersoo L."/>
            <person name="Vaario L.-M."/>
            <person name="Yamada A."/>
            <person name="Yan M."/>
            <person name="Wang P."/>
            <person name="Xu J."/>
            <person name="Bruns T."/>
            <person name="Baldrian P."/>
            <person name="Vilgalys R."/>
            <person name="Henrissat B."/>
            <person name="Grigoriev I.V."/>
            <person name="Hibbett D."/>
            <person name="Nagy L.G."/>
            <person name="Martin F.M."/>
        </authorList>
    </citation>
    <scope>NUCLEOTIDE SEQUENCE</scope>
    <source>
        <strain evidence="1">BED1</strain>
    </source>
</reference>